<dbReference type="CDD" id="cd09164">
    <property type="entry name" value="PLDc_EcPPK1_C1_like"/>
    <property type="match status" value="1"/>
</dbReference>
<dbReference type="HOGENOM" id="CLU_009678_5_0_10"/>
<keyword evidence="2 6" id="KW-0808">Transferase</keyword>
<reference evidence="12 13" key="1">
    <citation type="submission" date="2008-06" db="EMBL/GenBank/DDBJ databases">
        <title>Complete sequence of Chloroherpeton thalassium ATCC 35110.</title>
        <authorList>
            <consortium name="US DOE Joint Genome Institute"/>
            <person name="Lucas S."/>
            <person name="Copeland A."/>
            <person name="Lapidus A."/>
            <person name="Glavina del Rio T."/>
            <person name="Dalin E."/>
            <person name="Tice H."/>
            <person name="Bruce D."/>
            <person name="Goodwin L."/>
            <person name="Pitluck S."/>
            <person name="Schmutz J."/>
            <person name="Larimer F."/>
            <person name="Land M."/>
            <person name="Hauser L."/>
            <person name="Kyrpides N."/>
            <person name="Mikhailova N."/>
            <person name="Liu Z."/>
            <person name="Li T."/>
            <person name="Zhao F."/>
            <person name="Overmann J."/>
            <person name="Bryant D.A."/>
            <person name="Richardson P."/>
        </authorList>
    </citation>
    <scope>NUCLEOTIDE SEQUENCE [LARGE SCALE GENOMIC DNA]</scope>
    <source>
        <strain evidence="13">ATCC 35110 / GB-78</strain>
    </source>
</reference>
<dbReference type="InterPro" id="IPR025198">
    <property type="entry name" value="PPK_N_dom"/>
</dbReference>
<feature type="active site" description="Phosphohistidine intermediate" evidence="6">
    <location>
        <position position="431"/>
    </location>
</feature>
<keyword evidence="4 6" id="KW-0418">Kinase</keyword>
<dbReference type="EC" id="2.7.4.1" evidence="6 7"/>
<dbReference type="InterPro" id="IPR025200">
    <property type="entry name" value="PPK_C_dom2"/>
</dbReference>
<keyword evidence="6" id="KW-0460">Magnesium</keyword>
<gene>
    <name evidence="6" type="primary">ppk</name>
    <name evidence="12" type="ordered locus">Ctha_1859</name>
</gene>
<dbReference type="GO" id="GO:0006799">
    <property type="term" value="P:polyphosphate biosynthetic process"/>
    <property type="evidence" value="ECO:0007669"/>
    <property type="project" value="UniProtKB-UniRule"/>
</dbReference>
<accession>B3QTW8</accession>
<comment type="similarity">
    <text evidence="6 7">Belongs to the polyphosphate kinase 1 (PPK1) family.</text>
</comment>
<evidence type="ECO:0000256" key="3">
    <source>
        <dbReference type="ARBA" id="ARBA00022741"/>
    </source>
</evidence>
<dbReference type="SUPFAM" id="SSF140356">
    <property type="entry name" value="PPK N-terminal domain-like"/>
    <property type="match status" value="1"/>
</dbReference>
<dbReference type="EMBL" id="CP001100">
    <property type="protein sequence ID" value="ACF14316.1"/>
    <property type="molecule type" value="Genomic_DNA"/>
</dbReference>
<dbReference type="Pfam" id="PF13089">
    <property type="entry name" value="PP_kinase_N"/>
    <property type="match status" value="1"/>
</dbReference>
<dbReference type="SUPFAM" id="SSF143724">
    <property type="entry name" value="PHP14-like"/>
    <property type="match status" value="1"/>
</dbReference>
<evidence type="ECO:0000259" key="8">
    <source>
        <dbReference type="Pfam" id="PF02503"/>
    </source>
</evidence>
<sequence length="689" mass="79604">MQEEERFFDRELSWLSFNGRVLQEAKDPSVPLYERIKFLAIYSSNLDEFFRVRVASLRGLKALKKKKQKKLGIDAKEVLSEIHAMVEEQQNAFGKIYRREILPLLGACGIHLIEKPISSEQEKFVATYFQENVRPLLAPVFLHRHEPAPFLQNKALYFAIALLTREKQPLEHHALVEIPSGELPRFVMLPSEGREVAIMFLDDIIRESLPELFPEYEVAYAHSIKLTRDAELYIDDEFSGDLIEKIKKGLGKRKTGAPCRFLFDSDMPRNMLHLLMEILLLDEEDIVPGGRYHNYNDFFSFPNPGYETLAYLPQPPLAHPELNLARSFFEQISEKDVLLHFPYQTYDIVLKLLAEATLDQNVEEIFITLYRVNSTSEVVAELLRALENGKKVTVFVEVKARFDEETNFYWADALKCAGARVLFSMPGWKVHAKVCLITRREEGNVQRYAYLATGNFNEKTARIYTDHALLTKHDGITADAAKTFDALLKGELYPDKDDFHFEHLLVAPYNLRSRFLSLIQNEIENAKLGKPAYMILKMNSLEDSEMIEALYAASQAGVKIRLIVRGIFRLIPGIEGFSDNIEAQSIIDRFLEHGRIYIFANGGDEKIFAASADWMTRNLSRRVEVAFPIYDERLKMEIRDIVNLQLADNQKTRILDAEQQNKYRKPKGDEPKVRAQTDIYRYLKEKLED</sequence>
<dbReference type="OrthoDB" id="9761456at2"/>
<dbReference type="KEGG" id="cts:Ctha_1859"/>
<dbReference type="AlphaFoldDB" id="B3QTW8"/>
<protein>
    <recommendedName>
        <fullName evidence="6 7">Polyphosphate kinase</fullName>
        <ecNumber evidence="6 7">2.7.4.1</ecNumber>
    </recommendedName>
    <alternativeName>
        <fullName evidence="6">ATP-polyphosphate phosphotransferase</fullName>
    </alternativeName>
    <alternativeName>
        <fullName evidence="6">Polyphosphoric acid kinase</fullName>
    </alternativeName>
</protein>
<dbReference type="PANTHER" id="PTHR30218:SF0">
    <property type="entry name" value="POLYPHOSPHATE KINASE"/>
    <property type="match status" value="1"/>
</dbReference>
<dbReference type="InterPro" id="IPR036832">
    <property type="entry name" value="PPK_N_dom_sf"/>
</dbReference>
<dbReference type="InterPro" id="IPR024953">
    <property type="entry name" value="PP_kinase_middle"/>
</dbReference>
<dbReference type="RefSeq" id="WP_012500400.1">
    <property type="nucleotide sequence ID" value="NC_011026.1"/>
</dbReference>
<feature type="domain" description="Polyphosphate kinase C-terminal" evidence="10">
    <location>
        <begin position="504"/>
        <end position="676"/>
    </location>
</feature>
<feature type="domain" description="Polyphosphate kinase N-terminal" evidence="9">
    <location>
        <begin position="7"/>
        <end position="112"/>
    </location>
</feature>
<dbReference type="Pfam" id="PF02503">
    <property type="entry name" value="PP_kinase"/>
    <property type="match status" value="1"/>
</dbReference>
<comment type="cofactor">
    <cofactor evidence="6">
        <name>Mg(2+)</name>
        <dbReference type="ChEBI" id="CHEBI:18420"/>
    </cofactor>
</comment>
<dbReference type="InterPro" id="IPR041108">
    <property type="entry name" value="PP_kinase_C_1"/>
</dbReference>
<dbReference type="Gene3D" id="3.30.870.10">
    <property type="entry name" value="Endonuclease Chain A"/>
    <property type="match status" value="2"/>
</dbReference>
<keyword evidence="13" id="KW-1185">Reference proteome</keyword>
<feature type="binding site" evidence="6">
    <location>
        <position position="45"/>
    </location>
    <ligand>
        <name>ATP</name>
        <dbReference type="ChEBI" id="CHEBI:30616"/>
    </ligand>
</feature>
<evidence type="ECO:0000256" key="5">
    <source>
        <dbReference type="ARBA" id="ARBA00022840"/>
    </source>
</evidence>
<dbReference type="PIRSF" id="PIRSF015589">
    <property type="entry name" value="PP_kinase"/>
    <property type="match status" value="1"/>
</dbReference>
<evidence type="ECO:0000256" key="2">
    <source>
        <dbReference type="ARBA" id="ARBA00022679"/>
    </source>
</evidence>
<evidence type="ECO:0000259" key="11">
    <source>
        <dbReference type="Pfam" id="PF17941"/>
    </source>
</evidence>
<organism evidence="12 13">
    <name type="scientific">Chloroherpeton thalassium (strain ATCC 35110 / GB-78)</name>
    <dbReference type="NCBI Taxonomy" id="517418"/>
    <lineage>
        <taxon>Bacteria</taxon>
        <taxon>Pseudomonadati</taxon>
        <taxon>Chlorobiota</taxon>
        <taxon>Chlorobiia</taxon>
        <taxon>Chlorobiales</taxon>
        <taxon>Chloroherpetonaceae</taxon>
        <taxon>Chloroherpeton</taxon>
    </lineage>
</organism>
<dbReference type="InterPro" id="IPR036830">
    <property type="entry name" value="PP_kinase_middle_dom_sf"/>
</dbReference>
<evidence type="ECO:0000313" key="13">
    <source>
        <dbReference type="Proteomes" id="UP000001208"/>
    </source>
</evidence>
<dbReference type="GO" id="GO:0005524">
    <property type="term" value="F:ATP binding"/>
    <property type="evidence" value="ECO:0007669"/>
    <property type="project" value="UniProtKB-KW"/>
</dbReference>
<dbReference type="NCBIfam" id="NF003917">
    <property type="entry name" value="PRK05443.1-1"/>
    <property type="match status" value="1"/>
</dbReference>
<dbReference type="eggNOG" id="COG0855">
    <property type="taxonomic scope" value="Bacteria"/>
</dbReference>
<feature type="binding site" evidence="6">
    <location>
        <position position="593"/>
    </location>
    <ligand>
        <name>ATP</name>
        <dbReference type="ChEBI" id="CHEBI:30616"/>
    </ligand>
</feature>
<dbReference type="InterPro" id="IPR003414">
    <property type="entry name" value="PP_kinase"/>
</dbReference>
<evidence type="ECO:0000259" key="9">
    <source>
        <dbReference type="Pfam" id="PF13089"/>
    </source>
</evidence>
<feature type="domain" description="Polyphosphate kinase C-terminal" evidence="11">
    <location>
        <begin position="328"/>
        <end position="488"/>
    </location>
</feature>
<dbReference type="HAMAP" id="MF_00347">
    <property type="entry name" value="Polyphosphate_kinase"/>
    <property type="match status" value="1"/>
</dbReference>
<dbReference type="SUPFAM" id="SSF56024">
    <property type="entry name" value="Phospholipase D/nuclease"/>
    <property type="match status" value="2"/>
</dbReference>
<comment type="function">
    <text evidence="6 7">Catalyzes the reversible transfer of the terminal phosphate of ATP to form a long-chain polyphosphate (polyP).</text>
</comment>
<dbReference type="NCBIfam" id="TIGR03705">
    <property type="entry name" value="poly_P_kin"/>
    <property type="match status" value="1"/>
</dbReference>
<feature type="binding site" evidence="6">
    <location>
        <position position="371"/>
    </location>
    <ligand>
        <name>Mg(2+)</name>
        <dbReference type="ChEBI" id="CHEBI:18420"/>
    </ligand>
</feature>
<feature type="binding site" evidence="6">
    <location>
        <position position="565"/>
    </location>
    <ligand>
        <name>ATP</name>
        <dbReference type="ChEBI" id="CHEBI:30616"/>
    </ligand>
</feature>
<dbReference type="STRING" id="517418.Ctha_1859"/>
<keyword evidence="6" id="KW-0479">Metal-binding</keyword>
<evidence type="ECO:0000256" key="7">
    <source>
        <dbReference type="RuleBase" id="RU003800"/>
    </source>
</evidence>
<proteinExistence type="inferred from homology"/>
<name>B3QTW8_CHLT3</name>
<dbReference type="GO" id="GO:0046872">
    <property type="term" value="F:metal ion binding"/>
    <property type="evidence" value="ECO:0007669"/>
    <property type="project" value="UniProtKB-KW"/>
</dbReference>
<dbReference type="GO" id="GO:0009358">
    <property type="term" value="C:polyphosphate kinase complex"/>
    <property type="evidence" value="ECO:0007669"/>
    <property type="project" value="InterPro"/>
</dbReference>
<dbReference type="Gene3D" id="1.20.58.310">
    <property type="entry name" value="Polyphosphate kinase N-terminal domain"/>
    <property type="match status" value="1"/>
</dbReference>
<keyword evidence="1 6" id="KW-0597">Phosphoprotein</keyword>
<dbReference type="Pfam" id="PF13090">
    <property type="entry name" value="PP_kinase_C"/>
    <property type="match status" value="1"/>
</dbReference>
<keyword evidence="5 6" id="KW-0067">ATP-binding</keyword>
<evidence type="ECO:0000313" key="12">
    <source>
        <dbReference type="EMBL" id="ACF14316.1"/>
    </source>
</evidence>
<dbReference type="PANTHER" id="PTHR30218">
    <property type="entry name" value="POLYPHOSPHATE KINASE"/>
    <property type="match status" value="1"/>
</dbReference>
<evidence type="ECO:0000259" key="10">
    <source>
        <dbReference type="Pfam" id="PF13090"/>
    </source>
</evidence>
<dbReference type="CDD" id="cd09167">
    <property type="entry name" value="PLDc_EcPPK1_C2_like"/>
    <property type="match status" value="1"/>
</dbReference>
<comment type="catalytic activity">
    <reaction evidence="6 7">
        <text>[phosphate](n) + ATP = [phosphate](n+1) + ADP</text>
        <dbReference type="Rhea" id="RHEA:19573"/>
        <dbReference type="Rhea" id="RHEA-COMP:9859"/>
        <dbReference type="Rhea" id="RHEA-COMP:14280"/>
        <dbReference type="ChEBI" id="CHEBI:16838"/>
        <dbReference type="ChEBI" id="CHEBI:30616"/>
        <dbReference type="ChEBI" id="CHEBI:456216"/>
        <dbReference type="EC" id="2.7.4.1"/>
    </reaction>
</comment>
<evidence type="ECO:0000256" key="1">
    <source>
        <dbReference type="ARBA" id="ARBA00022553"/>
    </source>
</evidence>
<dbReference type="GO" id="GO:0008976">
    <property type="term" value="F:polyphosphate kinase activity"/>
    <property type="evidence" value="ECO:0007669"/>
    <property type="project" value="UniProtKB-UniRule"/>
</dbReference>
<evidence type="ECO:0000256" key="6">
    <source>
        <dbReference type="HAMAP-Rule" id="MF_00347"/>
    </source>
</evidence>
<dbReference type="NCBIfam" id="NF003921">
    <property type="entry name" value="PRK05443.2-2"/>
    <property type="match status" value="1"/>
</dbReference>
<comment type="PTM">
    <text evidence="6 7">An intermediate of this reaction is the autophosphorylated ppk in which a phosphate is covalently linked to a histidine residue through a N-P bond.</text>
</comment>
<dbReference type="Gene3D" id="3.30.1840.10">
    <property type="entry name" value="Polyphosphate kinase middle domain"/>
    <property type="match status" value="1"/>
</dbReference>
<dbReference type="Proteomes" id="UP000001208">
    <property type="component" value="Chromosome"/>
</dbReference>
<keyword evidence="3 6" id="KW-0547">Nucleotide-binding</keyword>
<feature type="binding site" evidence="6">
    <location>
        <position position="401"/>
    </location>
    <ligand>
        <name>Mg(2+)</name>
        <dbReference type="ChEBI" id="CHEBI:18420"/>
    </ligand>
</feature>
<dbReference type="Pfam" id="PF17941">
    <property type="entry name" value="PP_kinase_C_1"/>
    <property type="match status" value="1"/>
</dbReference>
<feature type="binding site" evidence="6">
    <location>
        <position position="464"/>
    </location>
    <ligand>
        <name>ATP</name>
        <dbReference type="ChEBI" id="CHEBI:30616"/>
    </ligand>
</feature>
<feature type="domain" description="Polyphosphate kinase middle" evidence="8">
    <location>
        <begin position="120"/>
        <end position="301"/>
    </location>
</feature>
<evidence type="ECO:0000256" key="4">
    <source>
        <dbReference type="ARBA" id="ARBA00022777"/>
    </source>
</evidence>